<reference evidence="4 5" key="1">
    <citation type="submission" date="2016-04" db="EMBL/GenBank/DDBJ databases">
        <title>Genome sequence of Methanobrevibacter filiformis DSM 11501.</title>
        <authorList>
            <person name="Poehlein A."/>
            <person name="Seedorf H."/>
            <person name="Daniel R."/>
        </authorList>
    </citation>
    <scope>NUCLEOTIDE SEQUENCE [LARGE SCALE GENOMIC DNA]</scope>
    <source>
        <strain evidence="4 5">DSM 11501</strain>
    </source>
</reference>
<name>A0A166CAG0_9EURY</name>
<evidence type="ECO:0000313" key="4">
    <source>
        <dbReference type="EMBL" id="KZX12677.1"/>
    </source>
</evidence>
<gene>
    <name evidence="4" type="ORF">MBFIL_10770</name>
</gene>
<sequence>MLISSSRKPSQKTRSFCKNLSNALDFPYINRGKMSIRDLFLKAHSVDENSLILVYENKGNPSKITFYNENGDEGLSLIISAKITKERLNIDTNYLKLQCDFPKLEVLSEIMNIPTGKNIVGNYIHIKSSNKNDNIAIIEFYNNKDSKIDFEIAIKKIIT</sequence>
<dbReference type="GO" id="GO:0019843">
    <property type="term" value="F:rRNA binding"/>
    <property type="evidence" value="ECO:0007669"/>
    <property type="project" value="InterPro"/>
</dbReference>
<comment type="caution">
    <text evidence="4">The sequence shown here is derived from an EMBL/GenBank/DDBJ whole genome shotgun (WGS) entry which is preliminary data.</text>
</comment>
<evidence type="ECO:0000256" key="2">
    <source>
        <dbReference type="HAMAP-Rule" id="MF_00699"/>
    </source>
</evidence>
<keyword evidence="1 2" id="KW-0690">Ribosome biogenesis</keyword>
<protein>
    <recommendedName>
        <fullName evidence="2">Probable Brix domain-containing ribosomal biogenesis protein</fullName>
    </recommendedName>
</protein>
<dbReference type="InterPro" id="IPR007109">
    <property type="entry name" value="Brix"/>
</dbReference>
<dbReference type="InterPro" id="IPR023548">
    <property type="entry name" value="Brix_dom_Rbsml_bgen_prot"/>
</dbReference>
<dbReference type="Proteomes" id="UP000077066">
    <property type="component" value="Unassembled WGS sequence"/>
</dbReference>
<proteinExistence type="inferred from homology"/>
<keyword evidence="5" id="KW-1185">Reference proteome</keyword>
<dbReference type="PROSITE" id="PS50833">
    <property type="entry name" value="BRIX"/>
    <property type="match status" value="1"/>
</dbReference>
<dbReference type="SMART" id="SM00879">
    <property type="entry name" value="Brix"/>
    <property type="match status" value="1"/>
</dbReference>
<dbReference type="OrthoDB" id="117530at2157"/>
<dbReference type="GO" id="GO:0006364">
    <property type="term" value="P:rRNA processing"/>
    <property type="evidence" value="ECO:0007669"/>
    <property type="project" value="InterPro"/>
</dbReference>
<dbReference type="EMBL" id="LWMT01000225">
    <property type="protein sequence ID" value="KZX12677.1"/>
    <property type="molecule type" value="Genomic_DNA"/>
</dbReference>
<dbReference type="RefSeq" id="WP_066972275.1">
    <property type="nucleotide sequence ID" value="NZ_LWMT01000225.1"/>
</dbReference>
<dbReference type="HAMAP" id="MF_00699">
    <property type="entry name" value="BriX"/>
    <property type="match status" value="1"/>
</dbReference>
<dbReference type="STRING" id="55758.MBFIL_10770"/>
<dbReference type="SUPFAM" id="SSF52954">
    <property type="entry name" value="Class II aaRS ABD-related"/>
    <property type="match status" value="1"/>
</dbReference>
<accession>A0A166CAG0</accession>
<evidence type="ECO:0000313" key="5">
    <source>
        <dbReference type="Proteomes" id="UP000077066"/>
    </source>
</evidence>
<dbReference type="AlphaFoldDB" id="A0A166CAG0"/>
<evidence type="ECO:0000259" key="3">
    <source>
        <dbReference type="PROSITE" id="PS50833"/>
    </source>
</evidence>
<feature type="domain" description="Brix" evidence="3">
    <location>
        <begin position="1"/>
        <end position="159"/>
    </location>
</feature>
<organism evidence="4 5">
    <name type="scientific">Methanobrevibacter filiformis</name>
    <dbReference type="NCBI Taxonomy" id="55758"/>
    <lineage>
        <taxon>Archaea</taxon>
        <taxon>Methanobacteriati</taxon>
        <taxon>Methanobacteriota</taxon>
        <taxon>Methanomada group</taxon>
        <taxon>Methanobacteria</taxon>
        <taxon>Methanobacteriales</taxon>
        <taxon>Methanobacteriaceae</taxon>
        <taxon>Methanobrevibacter</taxon>
    </lineage>
</organism>
<dbReference type="Gene3D" id="3.40.50.10480">
    <property type="entry name" value="Probable brix-domain ribosomal biogenesis protein"/>
    <property type="match status" value="1"/>
</dbReference>
<comment type="function">
    <text evidence="2">Probably involved in the biogenesis of the ribosome.</text>
</comment>
<dbReference type="PATRIC" id="fig|55758.3.peg.1237"/>
<evidence type="ECO:0000256" key="1">
    <source>
        <dbReference type="ARBA" id="ARBA00022517"/>
    </source>
</evidence>